<evidence type="ECO:0000256" key="1">
    <source>
        <dbReference type="SAM" id="MobiDB-lite"/>
    </source>
</evidence>
<organism evidence="2 3">
    <name type="scientific">Somion occarium</name>
    <dbReference type="NCBI Taxonomy" id="3059160"/>
    <lineage>
        <taxon>Eukaryota</taxon>
        <taxon>Fungi</taxon>
        <taxon>Dikarya</taxon>
        <taxon>Basidiomycota</taxon>
        <taxon>Agaricomycotina</taxon>
        <taxon>Agaricomycetes</taxon>
        <taxon>Polyporales</taxon>
        <taxon>Cerrenaceae</taxon>
        <taxon>Somion</taxon>
    </lineage>
</organism>
<sequence>MSASTTCSQSQALRIAVALVALRYKSTKQSYHSYVLDLQIRFPVPIVIGDNEQQWRQRALALEEDLRNLQEKFNSEQIGAELSVLRARSTEARTKPPASPSASGKRKQKKKVVKSPASDMIPTPTCLKFGSLTLTEHPLPEGALLTSFEHLTALLVEDSQESKTLSVAADKALDHLASLVSSVLSPSRLTTASHKVFQAVSSLLPQYLVSVLPAYATMKPPSEEIPSSLDRLLTRLMDSVIYPLIASFPTLSLAFLTIVASEANSPPLKATPQPRTVIDLRPHVLALLQTVADTLCQVSSASGGILASKIRDLLELMVLRATRELDCLYPELAPHHTHANLGEISLARPRSDSDRLLKLARKDSLWYFCNYIHLMFSALDSFEGGASSEPHRDEGSTLLGDAILVSLSALLRRTRCVAHQTIRSQKKQTKKDSTEMTLREHRIMDEVELDGSRGHLQMVMASCVVCSTSKDLCLLFLIGPALMLPDLYPNVPATFQD</sequence>
<feature type="compositionally biased region" description="Basic residues" evidence="1">
    <location>
        <begin position="104"/>
        <end position="113"/>
    </location>
</feature>
<proteinExistence type="predicted"/>
<reference evidence="3" key="1">
    <citation type="submission" date="2024-04" db="EMBL/GenBank/DDBJ databases">
        <authorList>
            <person name="Shaw F."/>
            <person name="Minotto A."/>
        </authorList>
    </citation>
    <scope>NUCLEOTIDE SEQUENCE [LARGE SCALE GENOMIC DNA]</scope>
</reference>
<keyword evidence="3" id="KW-1185">Reference proteome</keyword>
<evidence type="ECO:0000313" key="2">
    <source>
        <dbReference type="EMBL" id="CAL1697286.1"/>
    </source>
</evidence>
<feature type="region of interest" description="Disordered" evidence="1">
    <location>
        <begin position="87"/>
        <end position="118"/>
    </location>
</feature>
<accession>A0ABP1CNR6</accession>
<name>A0ABP1CNR6_9APHY</name>
<gene>
    <name evidence="2" type="ORF">GFSPODELE1_LOCUS1577</name>
</gene>
<dbReference type="Proteomes" id="UP001497453">
    <property type="component" value="Chromosome 1"/>
</dbReference>
<dbReference type="EMBL" id="OZ037944">
    <property type="protein sequence ID" value="CAL1697286.1"/>
    <property type="molecule type" value="Genomic_DNA"/>
</dbReference>
<evidence type="ECO:0000313" key="3">
    <source>
        <dbReference type="Proteomes" id="UP001497453"/>
    </source>
</evidence>
<protein>
    <submittedName>
        <fullName evidence="2">Uncharacterized protein</fullName>
    </submittedName>
</protein>